<accession>A0A9N9MR53</accession>
<dbReference type="AlphaFoldDB" id="A0A9N9MR53"/>
<keyword evidence="2" id="KW-1185">Reference proteome</keyword>
<proteinExistence type="predicted"/>
<gene>
    <name evidence="1" type="ORF">CEUTPL_LOCUS10325</name>
</gene>
<evidence type="ECO:0000313" key="2">
    <source>
        <dbReference type="Proteomes" id="UP001152799"/>
    </source>
</evidence>
<dbReference type="OrthoDB" id="362021at2759"/>
<organism evidence="1 2">
    <name type="scientific">Ceutorhynchus assimilis</name>
    <name type="common">cabbage seed weevil</name>
    <dbReference type="NCBI Taxonomy" id="467358"/>
    <lineage>
        <taxon>Eukaryota</taxon>
        <taxon>Metazoa</taxon>
        <taxon>Ecdysozoa</taxon>
        <taxon>Arthropoda</taxon>
        <taxon>Hexapoda</taxon>
        <taxon>Insecta</taxon>
        <taxon>Pterygota</taxon>
        <taxon>Neoptera</taxon>
        <taxon>Endopterygota</taxon>
        <taxon>Coleoptera</taxon>
        <taxon>Polyphaga</taxon>
        <taxon>Cucujiformia</taxon>
        <taxon>Curculionidae</taxon>
        <taxon>Ceutorhynchinae</taxon>
        <taxon>Ceutorhynchus</taxon>
    </lineage>
</organism>
<protein>
    <submittedName>
        <fullName evidence="1">Uncharacterized protein</fullName>
    </submittedName>
</protein>
<reference evidence="1" key="1">
    <citation type="submission" date="2022-01" db="EMBL/GenBank/DDBJ databases">
        <authorList>
            <person name="King R."/>
        </authorList>
    </citation>
    <scope>NUCLEOTIDE SEQUENCE</scope>
</reference>
<dbReference type="Proteomes" id="UP001152799">
    <property type="component" value="Chromosome 6"/>
</dbReference>
<name>A0A9N9MR53_9CUCU</name>
<evidence type="ECO:0000313" key="1">
    <source>
        <dbReference type="EMBL" id="CAG9769851.1"/>
    </source>
</evidence>
<dbReference type="EMBL" id="OU892282">
    <property type="protein sequence ID" value="CAG9769851.1"/>
    <property type="molecule type" value="Genomic_DNA"/>
</dbReference>
<sequence length="179" mass="20854">MHREVEYIVDIRPIEHSLSASSSNSMDELSAGTQIGQIWAGPSHWKLKPIRRTSLIYSGVDKNEEKLNEKKKPGRKRKRIDHLPIDFDRLKPPKDLTHVTNKPFKKRNLEVDEDKVTMPMEESSCENLRDNIEYLINIPTMKPITKTNKEIDNDNEVVYIIATIYDALSPRHPDYMPKF</sequence>